<feature type="domain" description="FAD-binding PCMH-type" evidence="8">
    <location>
        <begin position="186"/>
        <end position="359"/>
    </location>
</feature>
<dbReference type="InterPro" id="IPR002888">
    <property type="entry name" value="2Fe-2S-bd"/>
</dbReference>
<proteinExistence type="predicted"/>
<dbReference type="PROSITE" id="PS00197">
    <property type="entry name" value="2FE2S_FER_1"/>
    <property type="match status" value="1"/>
</dbReference>
<evidence type="ECO:0000256" key="6">
    <source>
        <dbReference type="ARBA" id="ARBA00023075"/>
    </source>
</evidence>
<reference evidence="9 10" key="1">
    <citation type="submission" date="2016-08" db="EMBL/GenBank/DDBJ databases">
        <authorList>
            <person name="Seilhamer J.J."/>
        </authorList>
    </citation>
    <scope>NUCLEOTIDE SEQUENCE [LARGE SCALE GENOMIC DNA]</scope>
    <source>
        <strain evidence="9 10">KCTC 42603</strain>
    </source>
</reference>
<dbReference type="InterPro" id="IPR036010">
    <property type="entry name" value="2Fe-2S_ferredoxin-like_sf"/>
</dbReference>
<dbReference type="PANTHER" id="PTHR45444">
    <property type="entry name" value="XANTHINE DEHYDROGENASE"/>
    <property type="match status" value="1"/>
</dbReference>
<dbReference type="PROSITE" id="PS51085">
    <property type="entry name" value="2FE2S_FER_2"/>
    <property type="match status" value="1"/>
</dbReference>
<dbReference type="GO" id="GO:0071949">
    <property type="term" value="F:FAD binding"/>
    <property type="evidence" value="ECO:0007669"/>
    <property type="project" value="InterPro"/>
</dbReference>
<dbReference type="GO" id="GO:0004854">
    <property type="term" value="F:xanthine dehydrogenase activity"/>
    <property type="evidence" value="ECO:0007669"/>
    <property type="project" value="InterPro"/>
</dbReference>
<dbReference type="InterPro" id="IPR036884">
    <property type="entry name" value="2Fe-2S-bd_dom_sf"/>
</dbReference>
<evidence type="ECO:0000259" key="8">
    <source>
        <dbReference type="PROSITE" id="PS51387"/>
    </source>
</evidence>
<dbReference type="Gene3D" id="3.10.20.30">
    <property type="match status" value="1"/>
</dbReference>
<dbReference type="InterPro" id="IPR001041">
    <property type="entry name" value="2Fe-2S_ferredoxin-type"/>
</dbReference>
<comment type="caution">
    <text evidence="9">The sequence shown here is derived from an EMBL/GenBank/DDBJ whole genome shotgun (WGS) entry which is preliminary data.</text>
</comment>
<dbReference type="InterPro" id="IPR002346">
    <property type="entry name" value="Mopterin_DH_FAD-bd"/>
</dbReference>
<sequence>MVRFLLNNEPVELQVNDPNMTVLRFLRERQRKTGTKEGCAAGDCGACTVVVASPSDEGNSLSYTTINSCIALLSSLQGKQLITVEDLADKQALHPVQASMVEHHGSQCGFCTPGFVMSAFALYHTASNPQREDVVDALSGNLCRCTGYRPIIDATLSACADKTDDKFDAQQSQTLEKLATLAQQSTPAVNAKLLMPATRVALKAAIAANPDAPLVAGSTDLALEITQKNIQFECLISLSQMAALKTISSDDQGIHIGAAVPLSQAMETLIQFYPSLKELFTRFASLPVRNQATLGGNVANASPIGDTPPLLLALNAQIIVDDGNAERMIAAKDFFLGYRKTALKAGEWINRITFPLPVANQHLAAYKISKRMEDDISAVLAVFNVVIEDGVVSKVSTGFGGVAATPIHCAPLEQALINQNWQDAACKTTGKQILTDAFSPIDDVRATAAYRKQVLGNLWHRFWLENQANNAIETRVVTHA</sequence>
<dbReference type="CDD" id="cd00207">
    <property type="entry name" value="fer2"/>
    <property type="match status" value="1"/>
</dbReference>
<name>A0A1E7ZFV0_9ALTE</name>
<dbReference type="Gene3D" id="3.30.465.10">
    <property type="match status" value="1"/>
</dbReference>
<evidence type="ECO:0000256" key="3">
    <source>
        <dbReference type="ARBA" id="ARBA00022827"/>
    </source>
</evidence>
<dbReference type="PANTHER" id="PTHR45444:SF3">
    <property type="entry name" value="XANTHINE DEHYDROGENASE"/>
    <property type="match status" value="1"/>
</dbReference>
<evidence type="ECO:0000256" key="4">
    <source>
        <dbReference type="ARBA" id="ARBA00023002"/>
    </source>
</evidence>
<dbReference type="Gene3D" id="3.30.390.50">
    <property type="entry name" value="CO dehydrogenase flavoprotein, C-terminal domain"/>
    <property type="match status" value="1"/>
</dbReference>
<dbReference type="InterPro" id="IPR016169">
    <property type="entry name" value="FAD-bd_PCMH_sub2"/>
</dbReference>
<dbReference type="InterPro" id="IPR012675">
    <property type="entry name" value="Beta-grasp_dom_sf"/>
</dbReference>
<dbReference type="InterPro" id="IPR036683">
    <property type="entry name" value="CO_DH_flav_C_dom_sf"/>
</dbReference>
<keyword evidence="4" id="KW-0560">Oxidoreductase</keyword>
<keyword evidence="2" id="KW-0479">Metal-binding</keyword>
<feature type="domain" description="2Fe-2S ferredoxin-type" evidence="7">
    <location>
        <begin position="1"/>
        <end position="87"/>
    </location>
</feature>
<dbReference type="NCBIfam" id="TIGR02963">
    <property type="entry name" value="xanthine_xdhA"/>
    <property type="match status" value="1"/>
</dbReference>
<keyword evidence="10" id="KW-1185">Reference proteome</keyword>
<evidence type="ECO:0000313" key="10">
    <source>
        <dbReference type="Proteomes" id="UP000175691"/>
    </source>
</evidence>
<keyword evidence="3" id="KW-0274">FAD</keyword>
<gene>
    <name evidence="9" type="ORF">BFC18_03765</name>
</gene>
<dbReference type="GO" id="GO:0051537">
    <property type="term" value="F:2 iron, 2 sulfur cluster binding"/>
    <property type="evidence" value="ECO:0007669"/>
    <property type="project" value="InterPro"/>
</dbReference>
<dbReference type="InterPro" id="IPR005107">
    <property type="entry name" value="CO_DH_flav_C"/>
</dbReference>
<dbReference type="Pfam" id="PF00941">
    <property type="entry name" value="FAD_binding_5"/>
    <property type="match status" value="1"/>
</dbReference>
<evidence type="ECO:0000313" key="9">
    <source>
        <dbReference type="EMBL" id="OFC72379.1"/>
    </source>
</evidence>
<dbReference type="Pfam" id="PF03450">
    <property type="entry name" value="CO_deh_flav_C"/>
    <property type="match status" value="1"/>
</dbReference>
<evidence type="ECO:0000259" key="7">
    <source>
        <dbReference type="PROSITE" id="PS51085"/>
    </source>
</evidence>
<dbReference type="Gene3D" id="3.30.43.10">
    <property type="entry name" value="Uridine Diphospho-n-acetylenolpyruvylglucosamine Reductase, domain 2"/>
    <property type="match status" value="1"/>
</dbReference>
<dbReference type="GO" id="GO:0005506">
    <property type="term" value="F:iron ion binding"/>
    <property type="evidence" value="ECO:0007669"/>
    <property type="project" value="InterPro"/>
</dbReference>
<dbReference type="Pfam" id="PF01799">
    <property type="entry name" value="Fer2_2"/>
    <property type="match status" value="1"/>
</dbReference>
<dbReference type="InterPro" id="IPR006058">
    <property type="entry name" value="2Fe2S_fd_BS"/>
</dbReference>
<accession>A0A1E7ZFV0</accession>
<dbReference type="AlphaFoldDB" id="A0A1E7ZFV0"/>
<evidence type="ECO:0000256" key="2">
    <source>
        <dbReference type="ARBA" id="ARBA00022723"/>
    </source>
</evidence>
<dbReference type="RefSeq" id="WP_070123636.1">
    <property type="nucleotide sequence ID" value="NZ_MDHN01000005.1"/>
</dbReference>
<dbReference type="EMBL" id="MDHN01000005">
    <property type="protein sequence ID" value="OFC72379.1"/>
    <property type="molecule type" value="Genomic_DNA"/>
</dbReference>
<dbReference type="InterPro" id="IPR036318">
    <property type="entry name" value="FAD-bd_PCMH-like_sf"/>
</dbReference>
<keyword evidence="5" id="KW-0408">Iron</keyword>
<dbReference type="SUPFAM" id="SSF56176">
    <property type="entry name" value="FAD-binding/transporter-associated domain-like"/>
    <property type="match status" value="1"/>
</dbReference>
<dbReference type="InterPro" id="IPR016208">
    <property type="entry name" value="Ald_Oxase/xanthine_DH-like"/>
</dbReference>
<dbReference type="Proteomes" id="UP000175691">
    <property type="component" value="Unassembled WGS sequence"/>
</dbReference>
<dbReference type="InterPro" id="IPR012175">
    <property type="entry name" value="Xanth_DH_ssu_bac"/>
</dbReference>
<dbReference type="SUPFAM" id="SSF47741">
    <property type="entry name" value="CO dehydrogenase ISP C-domain like"/>
    <property type="match status" value="1"/>
</dbReference>
<dbReference type="Gene3D" id="1.10.150.120">
    <property type="entry name" value="[2Fe-2S]-binding domain"/>
    <property type="match status" value="1"/>
</dbReference>
<dbReference type="OrthoDB" id="9775084at2"/>
<evidence type="ECO:0000256" key="5">
    <source>
        <dbReference type="ARBA" id="ARBA00023004"/>
    </source>
</evidence>
<dbReference type="Pfam" id="PF00111">
    <property type="entry name" value="Fer2"/>
    <property type="match status" value="1"/>
</dbReference>
<dbReference type="SUPFAM" id="SSF55447">
    <property type="entry name" value="CO dehydrogenase flavoprotein C-terminal domain-like"/>
    <property type="match status" value="1"/>
</dbReference>
<dbReference type="STRING" id="1656094.BFC18_03765"/>
<dbReference type="PIRSF" id="PIRSF036557">
    <property type="entry name" value="XdhA_RC"/>
    <property type="match status" value="1"/>
</dbReference>
<organism evidence="9 10">
    <name type="scientific">Alteromonas confluentis</name>
    <dbReference type="NCBI Taxonomy" id="1656094"/>
    <lineage>
        <taxon>Bacteria</taxon>
        <taxon>Pseudomonadati</taxon>
        <taxon>Pseudomonadota</taxon>
        <taxon>Gammaproteobacteria</taxon>
        <taxon>Alteromonadales</taxon>
        <taxon>Alteromonadaceae</taxon>
        <taxon>Alteromonas/Salinimonas group</taxon>
        <taxon>Alteromonas</taxon>
    </lineage>
</organism>
<dbReference type="InterPro" id="IPR016166">
    <property type="entry name" value="FAD-bd_PCMH"/>
</dbReference>
<keyword evidence="6" id="KW-0830">Ubiquinone</keyword>
<evidence type="ECO:0000256" key="1">
    <source>
        <dbReference type="ARBA" id="ARBA00022630"/>
    </source>
</evidence>
<dbReference type="PROSITE" id="PS51387">
    <property type="entry name" value="FAD_PCMH"/>
    <property type="match status" value="1"/>
</dbReference>
<dbReference type="InterPro" id="IPR014307">
    <property type="entry name" value="Xanthine_DH_ssu"/>
</dbReference>
<dbReference type="SMART" id="SM01092">
    <property type="entry name" value="CO_deh_flav_C"/>
    <property type="match status" value="1"/>
</dbReference>
<protein>
    <submittedName>
        <fullName evidence="9">Xanthine dehydrogenase small subunit</fullName>
    </submittedName>
</protein>
<dbReference type="SUPFAM" id="SSF54292">
    <property type="entry name" value="2Fe-2S ferredoxin-like"/>
    <property type="match status" value="1"/>
</dbReference>
<keyword evidence="1" id="KW-0285">Flavoprotein</keyword>
<dbReference type="InterPro" id="IPR016167">
    <property type="entry name" value="FAD-bd_PCMH_sub1"/>
</dbReference>